<gene>
    <name evidence="2" type="ORF">E3U44_16385</name>
</gene>
<dbReference type="RefSeq" id="WP_134359170.1">
    <property type="nucleotide sequence ID" value="NZ_CP038033.1"/>
</dbReference>
<dbReference type="GO" id="GO:0071111">
    <property type="term" value="F:cyclic-guanylate-specific phosphodiesterase activity"/>
    <property type="evidence" value="ECO:0007669"/>
    <property type="project" value="InterPro"/>
</dbReference>
<dbReference type="AlphaFoldDB" id="A0A4V1AWA1"/>
<dbReference type="SUPFAM" id="SSF141868">
    <property type="entry name" value="EAL domain-like"/>
    <property type="match status" value="1"/>
</dbReference>
<dbReference type="InterPro" id="IPR029787">
    <property type="entry name" value="Nucleotide_cyclase"/>
</dbReference>
<protein>
    <submittedName>
        <fullName evidence="2">GGDEF domain-containing protein</fullName>
    </submittedName>
</protein>
<evidence type="ECO:0000259" key="1">
    <source>
        <dbReference type="PROSITE" id="PS50883"/>
    </source>
</evidence>
<feature type="domain" description="EAL" evidence="1">
    <location>
        <begin position="330"/>
        <end position="584"/>
    </location>
</feature>
<dbReference type="SUPFAM" id="SSF55073">
    <property type="entry name" value="Nucleotide cyclase"/>
    <property type="match status" value="1"/>
</dbReference>
<dbReference type="KEGG" id="nwr:E3U44_16385"/>
<dbReference type="Gene3D" id="3.30.70.270">
    <property type="match status" value="1"/>
</dbReference>
<proteinExistence type="predicted"/>
<dbReference type="SMART" id="SM00052">
    <property type="entry name" value="EAL"/>
    <property type="match status" value="1"/>
</dbReference>
<dbReference type="Gene3D" id="3.20.20.450">
    <property type="entry name" value="EAL domain"/>
    <property type="match status" value="1"/>
</dbReference>
<dbReference type="InterPro" id="IPR043128">
    <property type="entry name" value="Rev_trsase/Diguanyl_cyclase"/>
</dbReference>
<reference evidence="2 3" key="1">
    <citation type="submission" date="2019-03" db="EMBL/GenBank/DDBJ databases">
        <title>The genome sequence of Nitrosococcus wardiae strain D1FHST reveals the archetypal metabolic capacity of ammonia-oxidizing Gammaproteobacteria.</title>
        <authorList>
            <person name="Wang L."/>
            <person name="Lim C.K."/>
            <person name="Hanson T.E."/>
            <person name="Dang H."/>
            <person name="Klotz M.G."/>
        </authorList>
    </citation>
    <scope>NUCLEOTIDE SEQUENCE [LARGE SCALE GENOMIC DNA]</scope>
    <source>
        <strain evidence="2 3">D1FHS</strain>
    </source>
</reference>
<accession>A0A4V1AWA1</accession>
<dbReference type="CDD" id="cd01948">
    <property type="entry name" value="EAL"/>
    <property type="match status" value="1"/>
</dbReference>
<dbReference type="PANTHER" id="PTHR33121:SF70">
    <property type="entry name" value="SIGNALING PROTEIN YKOW"/>
    <property type="match status" value="1"/>
</dbReference>
<dbReference type="Pfam" id="PF00563">
    <property type="entry name" value="EAL"/>
    <property type="match status" value="1"/>
</dbReference>
<dbReference type="PROSITE" id="PS50883">
    <property type="entry name" value="EAL"/>
    <property type="match status" value="1"/>
</dbReference>
<dbReference type="SMART" id="SM00267">
    <property type="entry name" value="GGDEF"/>
    <property type="match status" value="1"/>
</dbReference>
<keyword evidence="3" id="KW-1185">Reference proteome</keyword>
<dbReference type="Pfam" id="PF00990">
    <property type="entry name" value="GGDEF"/>
    <property type="match status" value="1"/>
</dbReference>
<dbReference type="InterPro" id="IPR035919">
    <property type="entry name" value="EAL_sf"/>
</dbReference>
<dbReference type="Proteomes" id="UP000294325">
    <property type="component" value="Chromosome"/>
</dbReference>
<sequence length="584" mass="66503">MKERTKVTWVEWRGPVHPRTESTAAANKNDESRKSQVMLLVESSGNRALLTQDLCQFCDLVEPSAPSLNPQSFDMAIVDMGGLRRWKVQLLDAKQREEPVFLPVILIISPSELRYPFKKFWDVIDEFIISPINRQEFTERVSMLLRTRQLALTQRSHLAYLVNYDRLTGLPNQNLFIEHLTDSVRDASILNQQVHVTVVHIPLSRTMKSLGHRGLERVASNCSTRLVVLLREEVLVARLTTEEWGLIHRPGETLNRVLEICGRIQLLADDSIPVRGEHIHLAPRIGIGVYPDDSSDANGTLDCAMAALSEAKGAIPVFYSRQIQHEALRFIRTESRLHEALNKEQFELWFQPQISFKSGIPVGVEALVRWRLPSGEYVPPNEFLTVAASTGQIQRIDRWVLEKACATMDAWRHDNLRLERVSVNVTVEDIDAPDFVEFVQKILHQYQLPPPSLELELTETALFETNTKNLKKLNLLRSDGISIAVDDFGKGYSSLNYLHKLPITTLKIDKEFVENVMNSSTSAAIVETIVWLAKKFKLETVAEGIETKDQAEFLRSLGVTTAQGFFYGRPMPESKLRKWIKDNH</sequence>
<name>A0A4V1AWA1_9GAMM</name>
<organism evidence="2 3">
    <name type="scientific">Nitrosococcus wardiae</name>
    <dbReference type="NCBI Taxonomy" id="1814290"/>
    <lineage>
        <taxon>Bacteria</taxon>
        <taxon>Pseudomonadati</taxon>
        <taxon>Pseudomonadota</taxon>
        <taxon>Gammaproteobacteria</taxon>
        <taxon>Chromatiales</taxon>
        <taxon>Chromatiaceae</taxon>
        <taxon>Nitrosococcus</taxon>
    </lineage>
</organism>
<dbReference type="InterPro" id="IPR001633">
    <property type="entry name" value="EAL_dom"/>
</dbReference>
<dbReference type="EMBL" id="CP038033">
    <property type="protein sequence ID" value="QBQ55915.1"/>
    <property type="molecule type" value="Genomic_DNA"/>
</dbReference>
<dbReference type="OrthoDB" id="9816034at2"/>
<dbReference type="PANTHER" id="PTHR33121">
    <property type="entry name" value="CYCLIC DI-GMP PHOSPHODIESTERASE PDEF"/>
    <property type="match status" value="1"/>
</dbReference>
<evidence type="ECO:0000313" key="3">
    <source>
        <dbReference type="Proteomes" id="UP000294325"/>
    </source>
</evidence>
<dbReference type="InterPro" id="IPR050706">
    <property type="entry name" value="Cyclic-di-GMP_PDE-like"/>
</dbReference>
<dbReference type="InterPro" id="IPR000160">
    <property type="entry name" value="GGDEF_dom"/>
</dbReference>
<evidence type="ECO:0000313" key="2">
    <source>
        <dbReference type="EMBL" id="QBQ55915.1"/>
    </source>
</evidence>